<protein>
    <recommendedName>
        <fullName evidence="4">Sjoegren syndrome/scleroderma autoantigen 1</fullName>
    </recommendedName>
</protein>
<dbReference type="PANTHER" id="PTHR16537:SF1">
    <property type="entry name" value="PROTEIN ZNRD2"/>
    <property type="match status" value="1"/>
</dbReference>
<dbReference type="AlphaFoldDB" id="A9UQ06"/>
<dbReference type="Pfam" id="PF06677">
    <property type="entry name" value="Auto_anti-p27"/>
    <property type="match status" value="1"/>
</dbReference>
<dbReference type="eggNOG" id="KOG4537">
    <property type="taxonomic scope" value="Eukaryota"/>
</dbReference>
<dbReference type="GeneID" id="5887653"/>
<proteinExistence type="predicted"/>
<name>A9UQ06_MONBE</name>
<dbReference type="EMBL" id="CH991543">
    <property type="protein sequence ID" value="EDQ92512.1"/>
    <property type="molecule type" value="Genomic_DNA"/>
</dbReference>
<reference evidence="2 3" key="1">
    <citation type="journal article" date="2008" name="Nature">
        <title>The genome of the choanoflagellate Monosiga brevicollis and the origin of metazoans.</title>
        <authorList>
            <consortium name="JGI Sequencing"/>
            <person name="King N."/>
            <person name="Westbrook M.J."/>
            <person name="Young S.L."/>
            <person name="Kuo A."/>
            <person name="Abedin M."/>
            <person name="Chapman J."/>
            <person name="Fairclough S."/>
            <person name="Hellsten U."/>
            <person name="Isogai Y."/>
            <person name="Letunic I."/>
            <person name="Marr M."/>
            <person name="Pincus D."/>
            <person name="Putnam N."/>
            <person name="Rokas A."/>
            <person name="Wright K.J."/>
            <person name="Zuzow R."/>
            <person name="Dirks W."/>
            <person name="Good M."/>
            <person name="Goodstein D."/>
            <person name="Lemons D."/>
            <person name="Li W."/>
            <person name="Lyons J.B."/>
            <person name="Morris A."/>
            <person name="Nichols S."/>
            <person name="Richter D.J."/>
            <person name="Salamov A."/>
            <person name="Bork P."/>
            <person name="Lim W.A."/>
            <person name="Manning G."/>
            <person name="Miller W.T."/>
            <person name="McGinnis W."/>
            <person name="Shapiro H."/>
            <person name="Tjian R."/>
            <person name="Grigoriev I.V."/>
            <person name="Rokhsar D."/>
        </authorList>
    </citation>
    <scope>NUCLEOTIDE SEQUENCE [LARGE SCALE GENOMIC DNA]</scope>
    <source>
        <strain evidence="3">MX1 / ATCC 50154</strain>
    </source>
</reference>
<feature type="region of interest" description="Disordered" evidence="1">
    <location>
        <begin position="63"/>
        <end position="143"/>
    </location>
</feature>
<dbReference type="RefSeq" id="XP_001742274.1">
    <property type="nucleotide sequence ID" value="XM_001742222.1"/>
</dbReference>
<gene>
    <name evidence="2" type="ORF">MONBRDRAFT_30894</name>
</gene>
<dbReference type="PANTHER" id="PTHR16537">
    <property type="entry name" value="SJOEGREN SYNDROME/SCLERODERMA AUTOANTIGEN 1"/>
    <property type="match status" value="1"/>
</dbReference>
<evidence type="ECO:0000256" key="1">
    <source>
        <dbReference type="SAM" id="MobiDB-lite"/>
    </source>
</evidence>
<feature type="compositionally biased region" description="Low complexity" evidence="1">
    <location>
        <begin position="65"/>
        <end position="111"/>
    </location>
</feature>
<dbReference type="InterPro" id="IPR051888">
    <property type="entry name" value="UPF0148_domain"/>
</dbReference>
<sequence length="244" mass="26271">MDDETIKQRQARRERISSLLGEKMLQGWCMLGSTCPKCGTIEMRDREKNVVCIACEIIDAEQPQSAAAAASTNSTAAPRAEEAAAAVPAMEAAAPPAPVAQAAPTAQTAPASQLNGHGIFSMRSNSTSPQPMPETPNARPFSLSSKRPHGLLDSPTTRNAAAMDSSFFRRLHQVESINLQVEYSVRLAIHSMNTKMQQASTMLDNATSAAESLELIHMIRDTATVIRELFAFHGSIVQGIPDLQ</sequence>
<dbReference type="InterPro" id="IPR009563">
    <property type="entry name" value="SSSCA1"/>
</dbReference>
<evidence type="ECO:0000313" key="2">
    <source>
        <dbReference type="EMBL" id="EDQ92512.1"/>
    </source>
</evidence>
<evidence type="ECO:0000313" key="3">
    <source>
        <dbReference type="Proteomes" id="UP000001357"/>
    </source>
</evidence>
<keyword evidence="3" id="KW-1185">Reference proteome</keyword>
<dbReference type="InParanoid" id="A9UQ06"/>
<dbReference type="Proteomes" id="UP000001357">
    <property type="component" value="Unassembled WGS sequence"/>
</dbReference>
<organism evidence="2 3">
    <name type="scientific">Monosiga brevicollis</name>
    <name type="common">Choanoflagellate</name>
    <dbReference type="NCBI Taxonomy" id="81824"/>
    <lineage>
        <taxon>Eukaryota</taxon>
        <taxon>Choanoflagellata</taxon>
        <taxon>Craspedida</taxon>
        <taxon>Salpingoecidae</taxon>
        <taxon>Monosiga</taxon>
    </lineage>
</organism>
<dbReference type="KEGG" id="mbr:MONBRDRAFT_30894"/>
<dbReference type="STRING" id="81824.A9UQ06"/>
<evidence type="ECO:0008006" key="4">
    <source>
        <dbReference type="Google" id="ProtNLM"/>
    </source>
</evidence>
<accession>A9UQ06</accession>